<evidence type="ECO:0000259" key="1">
    <source>
        <dbReference type="PROSITE" id="PS50011"/>
    </source>
</evidence>
<feature type="domain" description="Protein kinase" evidence="1">
    <location>
        <begin position="17"/>
        <end position="272"/>
    </location>
</feature>
<gene>
    <name evidence="2" type="ORF">DdX_06030</name>
</gene>
<keyword evidence="3" id="KW-1185">Reference proteome</keyword>
<protein>
    <submittedName>
        <fullName evidence="2">Protein kinase domain-containing protein</fullName>
    </submittedName>
</protein>
<dbReference type="InterPro" id="IPR000719">
    <property type="entry name" value="Prot_kinase_dom"/>
</dbReference>
<dbReference type="SUPFAM" id="SSF56112">
    <property type="entry name" value="Protein kinase-like (PK-like)"/>
    <property type="match status" value="1"/>
</dbReference>
<dbReference type="EMBL" id="JAKKPZ010000007">
    <property type="protein sequence ID" value="KAI1718917.1"/>
    <property type="molecule type" value="Genomic_DNA"/>
</dbReference>
<evidence type="ECO:0000313" key="2">
    <source>
        <dbReference type="EMBL" id="KAI1718917.1"/>
    </source>
</evidence>
<comment type="caution">
    <text evidence="2">The sequence shown here is derived from an EMBL/GenBank/DDBJ whole genome shotgun (WGS) entry which is preliminary data.</text>
</comment>
<dbReference type="Gene3D" id="1.10.510.10">
    <property type="entry name" value="Transferase(Phosphotransferase) domain 1"/>
    <property type="match status" value="1"/>
</dbReference>
<dbReference type="GO" id="GO:0005524">
    <property type="term" value="F:ATP binding"/>
    <property type="evidence" value="ECO:0007669"/>
    <property type="project" value="InterPro"/>
</dbReference>
<keyword evidence="2" id="KW-0418">Kinase</keyword>
<accession>A0AAD4R9K7</accession>
<name>A0AAD4R9K7_9BILA</name>
<organism evidence="2 3">
    <name type="scientific">Ditylenchus destructor</name>
    <dbReference type="NCBI Taxonomy" id="166010"/>
    <lineage>
        <taxon>Eukaryota</taxon>
        <taxon>Metazoa</taxon>
        <taxon>Ecdysozoa</taxon>
        <taxon>Nematoda</taxon>
        <taxon>Chromadorea</taxon>
        <taxon>Rhabditida</taxon>
        <taxon>Tylenchina</taxon>
        <taxon>Tylenchomorpha</taxon>
        <taxon>Sphaerularioidea</taxon>
        <taxon>Anguinidae</taxon>
        <taxon>Anguininae</taxon>
        <taxon>Ditylenchus</taxon>
    </lineage>
</organism>
<dbReference type="GO" id="GO:0004672">
    <property type="term" value="F:protein kinase activity"/>
    <property type="evidence" value="ECO:0007669"/>
    <property type="project" value="InterPro"/>
</dbReference>
<evidence type="ECO:0000313" key="3">
    <source>
        <dbReference type="Proteomes" id="UP001201812"/>
    </source>
</evidence>
<dbReference type="InterPro" id="IPR050235">
    <property type="entry name" value="CK1_Ser-Thr_kinase"/>
</dbReference>
<dbReference type="SMART" id="SM00220">
    <property type="entry name" value="S_TKc"/>
    <property type="match status" value="1"/>
</dbReference>
<dbReference type="Proteomes" id="UP001201812">
    <property type="component" value="Unassembled WGS sequence"/>
</dbReference>
<dbReference type="Pfam" id="PF00069">
    <property type="entry name" value="Pkinase"/>
    <property type="match status" value="1"/>
</dbReference>
<keyword evidence="2" id="KW-0808">Transferase</keyword>
<dbReference type="PROSITE" id="PS50011">
    <property type="entry name" value="PROTEIN_KINASE_DOM"/>
    <property type="match status" value="1"/>
</dbReference>
<reference evidence="2" key="1">
    <citation type="submission" date="2022-01" db="EMBL/GenBank/DDBJ databases">
        <title>Genome Sequence Resource for Two Populations of Ditylenchus destructor, the Migratory Endoparasitic Phytonematode.</title>
        <authorList>
            <person name="Zhang H."/>
            <person name="Lin R."/>
            <person name="Xie B."/>
        </authorList>
    </citation>
    <scope>NUCLEOTIDE SEQUENCE</scope>
    <source>
        <strain evidence="2">BazhouSP</strain>
    </source>
</reference>
<dbReference type="InterPro" id="IPR011009">
    <property type="entry name" value="Kinase-like_dom_sf"/>
</dbReference>
<proteinExistence type="predicted"/>
<sequence>MAKMVQLYLGSVMCDRYQLEQFISCGGFGQVYLAKDLHTHNIFAAKIETLNCNFPLLMKEAECMRELDMFAKQQRCDKIPQFYGFGTTGDFRYLWMELLGKNVRELKKSTPVDRFSVGTSLWICKQMLLATEFLHRNGWIHRDIKPANFCLSYFGPRRLVLVDFGTTEKHNSHQKMYGFCGTERYASLRTHQRLSAHPNDDLWGVYYIAVENMNSRLLWRDASSRENIASIKRSIQENSQIIQGQVPDPCFITVTPPPSSMKSVGFVKITCK</sequence>
<dbReference type="PANTHER" id="PTHR11909">
    <property type="entry name" value="CASEIN KINASE-RELATED"/>
    <property type="match status" value="1"/>
</dbReference>
<dbReference type="AlphaFoldDB" id="A0AAD4R9K7"/>